<dbReference type="AlphaFoldDB" id="A0A834X666"/>
<evidence type="ECO:0000313" key="3">
    <source>
        <dbReference type="Proteomes" id="UP000634136"/>
    </source>
</evidence>
<name>A0A834X666_9FABA</name>
<comment type="caution">
    <text evidence="2">The sequence shown here is derived from an EMBL/GenBank/DDBJ whole genome shotgun (WGS) entry which is preliminary data.</text>
</comment>
<accession>A0A834X666</accession>
<gene>
    <name evidence="2" type="ORF">G2W53_007024</name>
</gene>
<organism evidence="2 3">
    <name type="scientific">Senna tora</name>
    <dbReference type="NCBI Taxonomy" id="362788"/>
    <lineage>
        <taxon>Eukaryota</taxon>
        <taxon>Viridiplantae</taxon>
        <taxon>Streptophyta</taxon>
        <taxon>Embryophyta</taxon>
        <taxon>Tracheophyta</taxon>
        <taxon>Spermatophyta</taxon>
        <taxon>Magnoliopsida</taxon>
        <taxon>eudicotyledons</taxon>
        <taxon>Gunneridae</taxon>
        <taxon>Pentapetalae</taxon>
        <taxon>rosids</taxon>
        <taxon>fabids</taxon>
        <taxon>Fabales</taxon>
        <taxon>Fabaceae</taxon>
        <taxon>Caesalpinioideae</taxon>
        <taxon>Cassia clade</taxon>
        <taxon>Senna</taxon>
    </lineage>
</organism>
<feature type="compositionally biased region" description="Basic residues" evidence="1">
    <location>
        <begin position="36"/>
        <end position="51"/>
    </location>
</feature>
<feature type="region of interest" description="Disordered" evidence="1">
    <location>
        <begin position="26"/>
        <end position="51"/>
    </location>
</feature>
<dbReference type="EMBL" id="JAAIUW010000003">
    <property type="protein sequence ID" value="KAF7838542.1"/>
    <property type="molecule type" value="Genomic_DNA"/>
</dbReference>
<evidence type="ECO:0000313" key="2">
    <source>
        <dbReference type="EMBL" id="KAF7838542.1"/>
    </source>
</evidence>
<sequence length="51" mass="5777">MGKAKAENPQILPIITEHCRSGFSKNISPQSLYMQHSRKTHKVKRGKSQKA</sequence>
<proteinExistence type="predicted"/>
<protein>
    <submittedName>
        <fullName evidence="2">Uncharacterized protein</fullName>
    </submittedName>
</protein>
<keyword evidence="3" id="KW-1185">Reference proteome</keyword>
<evidence type="ECO:0000256" key="1">
    <source>
        <dbReference type="SAM" id="MobiDB-lite"/>
    </source>
</evidence>
<reference evidence="2" key="1">
    <citation type="submission" date="2020-09" db="EMBL/GenBank/DDBJ databases">
        <title>Genome-Enabled Discovery of Anthraquinone Biosynthesis in Senna tora.</title>
        <authorList>
            <person name="Kang S.-H."/>
            <person name="Pandey R.P."/>
            <person name="Lee C.-M."/>
            <person name="Sim J.-S."/>
            <person name="Jeong J.-T."/>
            <person name="Choi B.-S."/>
            <person name="Jung M."/>
            <person name="Ginzburg D."/>
            <person name="Zhao K."/>
            <person name="Won S.Y."/>
            <person name="Oh T.-J."/>
            <person name="Yu Y."/>
            <person name="Kim N.-H."/>
            <person name="Lee O.R."/>
            <person name="Lee T.-H."/>
            <person name="Bashyal P."/>
            <person name="Kim T.-S."/>
            <person name="Lee W.-H."/>
            <person name="Kawkins C."/>
            <person name="Kim C.-K."/>
            <person name="Kim J.S."/>
            <person name="Ahn B.O."/>
            <person name="Rhee S.Y."/>
            <person name="Sohng J.K."/>
        </authorList>
    </citation>
    <scope>NUCLEOTIDE SEQUENCE</scope>
    <source>
        <tissue evidence="2">Leaf</tissue>
    </source>
</reference>
<dbReference type="Proteomes" id="UP000634136">
    <property type="component" value="Unassembled WGS sequence"/>
</dbReference>